<gene>
    <name evidence="9" type="ORF">LAZ67_2000619</name>
</gene>
<accession>A0ABY6K0J6</accession>
<dbReference type="InterPro" id="IPR021137">
    <property type="entry name" value="Ribosomal_bL35-like"/>
</dbReference>
<evidence type="ECO:0000256" key="7">
    <source>
        <dbReference type="ARBA" id="ARBA00035273"/>
    </source>
</evidence>
<reference evidence="9 10" key="1">
    <citation type="submission" date="2022-01" db="EMBL/GenBank/DDBJ databases">
        <title>A chromosomal length assembly of Cordylochernes scorpioides.</title>
        <authorList>
            <person name="Zeh D."/>
            <person name="Zeh J."/>
        </authorList>
    </citation>
    <scope>NUCLEOTIDE SEQUENCE [LARGE SCALE GENOMIC DNA]</scope>
    <source>
        <strain evidence="9">IN4F17</strain>
        <tissue evidence="9">Whole Body</tissue>
    </source>
</reference>
<dbReference type="EMBL" id="CP092864">
    <property type="protein sequence ID" value="UYV62444.1"/>
    <property type="molecule type" value="Genomic_DNA"/>
</dbReference>
<evidence type="ECO:0000256" key="4">
    <source>
        <dbReference type="ARBA" id="ARBA00022980"/>
    </source>
</evidence>
<dbReference type="InterPro" id="IPR037229">
    <property type="entry name" value="Ribosomal_bL35_sf"/>
</dbReference>
<dbReference type="PANTHER" id="PTHR15909:SF0">
    <property type="entry name" value="LARGE RIBOSOMAL SUBUNIT PROTEIN BL35M"/>
    <property type="match status" value="1"/>
</dbReference>
<dbReference type="Gene3D" id="4.10.410.60">
    <property type="match status" value="1"/>
</dbReference>
<name>A0ABY6K0J6_9ARAC</name>
<comment type="subcellular location">
    <subcellularLocation>
        <location evidence="1">Mitochondrion</location>
    </subcellularLocation>
</comment>
<evidence type="ECO:0000256" key="6">
    <source>
        <dbReference type="ARBA" id="ARBA00023274"/>
    </source>
</evidence>
<evidence type="ECO:0000256" key="5">
    <source>
        <dbReference type="ARBA" id="ARBA00023128"/>
    </source>
</evidence>
<dbReference type="InterPro" id="IPR019338">
    <property type="entry name" value="Ribosomal_bL35m"/>
</dbReference>
<keyword evidence="4" id="KW-0689">Ribosomal protein</keyword>
<organism evidence="9 10">
    <name type="scientific">Cordylochernes scorpioides</name>
    <dbReference type="NCBI Taxonomy" id="51811"/>
    <lineage>
        <taxon>Eukaryota</taxon>
        <taxon>Metazoa</taxon>
        <taxon>Ecdysozoa</taxon>
        <taxon>Arthropoda</taxon>
        <taxon>Chelicerata</taxon>
        <taxon>Arachnida</taxon>
        <taxon>Pseudoscorpiones</taxon>
        <taxon>Cheliferoidea</taxon>
        <taxon>Chernetidae</taxon>
        <taxon>Cordylochernes</taxon>
    </lineage>
</organism>
<keyword evidence="5" id="KW-0496">Mitochondrion</keyword>
<keyword evidence="3" id="KW-0809">Transit peptide</keyword>
<comment type="similarity">
    <text evidence="2">Belongs to the bacterial ribosomal protein bL35 family.</text>
</comment>
<keyword evidence="6" id="KW-0687">Ribonucleoprotein</keyword>
<dbReference type="Pfam" id="PF01632">
    <property type="entry name" value="Ribosomal_L35p"/>
    <property type="match status" value="1"/>
</dbReference>
<evidence type="ECO:0000256" key="1">
    <source>
        <dbReference type="ARBA" id="ARBA00004173"/>
    </source>
</evidence>
<sequence length="247" mass="29000">MSQSFRSVVLRTVKVTKKKKKKEKNGEGRSLKTETYKISFQRKESITLQSRNVLSAFKTIPAAKTLLTNYISKSKSIANNFGTYALNKSALLPTGLKTNYVAPLSIANNYFAKIQCANFNSSKFPTDIPETRTPYPNHSEVPNRFSMKDGRNENFNTIILRMKRLNSGIWIRPRSGRHHRLWKKSGAMKYRLRQHVFVNKTQSRLLDKMVTKYWKTPKYYIDEYEPYQQRHNINIAKQRWGTWHDEK</sequence>
<evidence type="ECO:0000313" key="10">
    <source>
        <dbReference type="Proteomes" id="UP001235939"/>
    </source>
</evidence>
<dbReference type="PANTHER" id="PTHR15909">
    <property type="entry name" value="39S RIBOSOMAL PROTEIN L35, MITOCHONDRIAL"/>
    <property type="match status" value="1"/>
</dbReference>
<evidence type="ECO:0000256" key="8">
    <source>
        <dbReference type="ARBA" id="ARBA00035418"/>
    </source>
</evidence>
<dbReference type="SUPFAM" id="SSF143034">
    <property type="entry name" value="L35p-like"/>
    <property type="match status" value="1"/>
</dbReference>
<proteinExistence type="inferred from homology"/>
<evidence type="ECO:0000256" key="3">
    <source>
        <dbReference type="ARBA" id="ARBA00022946"/>
    </source>
</evidence>
<evidence type="ECO:0000313" key="9">
    <source>
        <dbReference type="EMBL" id="UYV62444.1"/>
    </source>
</evidence>
<evidence type="ECO:0000256" key="2">
    <source>
        <dbReference type="ARBA" id="ARBA00006598"/>
    </source>
</evidence>
<protein>
    <recommendedName>
        <fullName evidence="7">Large ribosomal subunit protein bL35m</fullName>
    </recommendedName>
    <alternativeName>
        <fullName evidence="8">39S ribosomal protein L35, mitochondrial</fullName>
    </alternativeName>
</protein>
<keyword evidence="10" id="KW-1185">Reference proteome</keyword>
<dbReference type="Proteomes" id="UP001235939">
    <property type="component" value="Chromosome 02"/>
</dbReference>